<dbReference type="EMBL" id="CP131061">
    <property type="protein sequence ID" value="WNY26626.1"/>
    <property type="molecule type" value="Genomic_DNA"/>
</dbReference>
<evidence type="ECO:0000313" key="3">
    <source>
        <dbReference type="Proteomes" id="UP001304970"/>
    </source>
</evidence>
<dbReference type="SUPFAM" id="SSF52821">
    <property type="entry name" value="Rhodanese/Cell cycle control phosphatase"/>
    <property type="match status" value="1"/>
</dbReference>
<proteinExistence type="predicted"/>
<name>A0AA96VE51_9EURY</name>
<feature type="domain" description="Rhodanese" evidence="1">
    <location>
        <begin position="16"/>
        <end position="106"/>
    </location>
</feature>
<dbReference type="PANTHER" id="PTHR44086">
    <property type="entry name" value="THIOSULFATE SULFURTRANSFERASE RDL2, MITOCHONDRIAL-RELATED"/>
    <property type="match status" value="1"/>
</dbReference>
<dbReference type="PANTHER" id="PTHR44086:SF10">
    <property type="entry name" value="THIOSULFATE SULFURTRANSFERASE_RHODANESE-LIKE DOMAIN-CONTAINING PROTEIN 3"/>
    <property type="match status" value="1"/>
</dbReference>
<protein>
    <submittedName>
        <fullName evidence="2">Sulfurtransferase</fullName>
        <ecNumber evidence="2">2.8.1.-</ecNumber>
    </submittedName>
</protein>
<dbReference type="CDD" id="cd00158">
    <property type="entry name" value="RHOD"/>
    <property type="match status" value="1"/>
</dbReference>
<dbReference type="InterPro" id="IPR001763">
    <property type="entry name" value="Rhodanese-like_dom"/>
</dbReference>
<dbReference type="Pfam" id="PF00581">
    <property type="entry name" value="Rhodanese"/>
    <property type="match status" value="1"/>
</dbReference>
<dbReference type="RefSeq" id="WP_338098146.1">
    <property type="nucleotide sequence ID" value="NZ_CP131061.1"/>
</dbReference>
<accession>A0AA96VE51</accession>
<evidence type="ECO:0000259" key="1">
    <source>
        <dbReference type="PROSITE" id="PS50206"/>
    </source>
</evidence>
<dbReference type="Proteomes" id="UP001304970">
    <property type="component" value="Chromosome"/>
</dbReference>
<dbReference type="Gene3D" id="3.40.250.10">
    <property type="entry name" value="Rhodanese-like domain"/>
    <property type="match status" value="1"/>
</dbReference>
<dbReference type="AlphaFoldDB" id="A0AA96VE51"/>
<gene>
    <name evidence="2" type="ORF">MsAm2_03980</name>
</gene>
<dbReference type="PROSITE" id="PS50206">
    <property type="entry name" value="RHODANESE_3"/>
    <property type="match status" value="1"/>
</dbReference>
<dbReference type="GO" id="GO:0004792">
    <property type="term" value="F:thiosulfate-cyanide sulfurtransferase activity"/>
    <property type="evidence" value="ECO:0007669"/>
    <property type="project" value="TreeGrafter"/>
</dbReference>
<dbReference type="SMART" id="SM00450">
    <property type="entry name" value="RHOD"/>
    <property type="match status" value="1"/>
</dbReference>
<organism evidence="2 3">
    <name type="scientific">Methanolapillus ohkumae</name>
    <dbReference type="NCBI Taxonomy" id="3028298"/>
    <lineage>
        <taxon>Archaea</taxon>
        <taxon>Methanobacteriati</taxon>
        <taxon>Methanobacteriota</taxon>
        <taxon>Stenosarchaea group</taxon>
        <taxon>Methanomicrobia</taxon>
        <taxon>Methanosarcinales</taxon>
        <taxon>Methanosarcinaceae</taxon>
        <taxon>Methanolapillus</taxon>
    </lineage>
</organism>
<keyword evidence="2" id="KW-0808">Transferase</keyword>
<keyword evidence="3" id="KW-1185">Reference proteome</keyword>
<dbReference type="GeneID" id="89227798"/>
<sequence>MTYKVLPPIEIQKLSQEKTIQIIDVRTPQERATGYIQNSIHINVNHPDFETKLKALDPSKSTVFYCQSGVRAGKAATIAEKSGFTEIYSIEGGMSGWNSKKMPVQY</sequence>
<dbReference type="EC" id="2.8.1.-" evidence="2"/>
<evidence type="ECO:0000313" key="2">
    <source>
        <dbReference type="EMBL" id="WNY26626.1"/>
    </source>
</evidence>
<reference evidence="2 3" key="1">
    <citation type="submission" date="2023-07" db="EMBL/GenBank/DDBJ databases">
        <title>Closed genome sequence of Methanosarcinaceae archaeon Am2.</title>
        <authorList>
            <person name="Poehlein A."/>
            <person name="Protasov E."/>
            <person name="Platt K."/>
            <person name="Reeh H."/>
            <person name="Daniel R."/>
            <person name="Brune A."/>
        </authorList>
    </citation>
    <scope>NUCLEOTIDE SEQUENCE [LARGE SCALE GENOMIC DNA]</scope>
    <source>
        <strain evidence="2 3">Am2</strain>
    </source>
</reference>
<dbReference type="InterPro" id="IPR036873">
    <property type="entry name" value="Rhodanese-like_dom_sf"/>
</dbReference>